<feature type="domain" description="Aminotransferase class I/classII large" evidence="5">
    <location>
        <begin position="27"/>
        <end position="379"/>
    </location>
</feature>
<evidence type="ECO:0000256" key="3">
    <source>
        <dbReference type="ARBA" id="ARBA00022679"/>
    </source>
</evidence>
<keyword evidence="3" id="KW-0808">Transferase</keyword>
<organism evidence="6 7">
    <name type="scientific">Kiloniella antarctica</name>
    <dbReference type="NCBI Taxonomy" id="1550907"/>
    <lineage>
        <taxon>Bacteria</taxon>
        <taxon>Pseudomonadati</taxon>
        <taxon>Pseudomonadota</taxon>
        <taxon>Alphaproteobacteria</taxon>
        <taxon>Rhodospirillales</taxon>
        <taxon>Kiloniellaceae</taxon>
        <taxon>Kiloniella</taxon>
    </lineage>
</organism>
<keyword evidence="4" id="KW-0663">Pyridoxal phosphate</keyword>
<dbReference type="InterPro" id="IPR015424">
    <property type="entry name" value="PyrdxlP-dep_Trfase"/>
</dbReference>
<dbReference type="PANTHER" id="PTHR43807:SF20">
    <property type="entry name" value="FI04487P"/>
    <property type="match status" value="1"/>
</dbReference>
<keyword evidence="2 6" id="KW-0032">Aminotransferase</keyword>
<evidence type="ECO:0000256" key="1">
    <source>
        <dbReference type="ARBA" id="ARBA00001933"/>
    </source>
</evidence>
<dbReference type="InterPro" id="IPR004839">
    <property type="entry name" value="Aminotransferase_I/II_large"/>
</dbReference>
<dbReference type="GO" id="GO:0008483">
    <property type="term" value="F:transaminase activity"/>
    <property type="evidence" value="ECO:0007669"/>
    <property type="project" value="UniProtKB-KW"/>
</dbReference>
<name>A0ABW5BNH6_9PROT</name>
<evidence type="ECO:0000313" key="6">
    <source>
        <dbReference type="EMBL" id="MFD2206429.1"/>
    </source>
</evidence>
<dbReference type="InterPro" id="IPR015422">
    <property type="entry name" value="PyrdxlP-dep_Trfase_small"/>
</dbReference>
<comment type="caution">
    <text evidence="6">The sequence shown here is derived from an EMBL/GenBank/DDBJ whole genome shotgun (WGS) entry which is preliminary data.</text>
</comment>
<keyword evidence="7" id="KW-1185">Reference proteome</keyword>
<dbReference type="SUPFAM" id="SSF53383">
    <property type="entry name" value="PLP-dependent transferases"/>
    <property type="match status" value="1"/>
</dbReference>
<evidence type="ECO:0000256" key="2">
    <source>
        <dbReference type="ARBA" id="ARBA00022576"/>
    </source>
</evidence>
<evidence type="ECO:0000256" key="4">
    <source>
        <dbReference type="ARBA" id="ARBA00022898"/>
    </source>
</evidence>
<dbReference type="Gene3D" id="3.90.1150.10">
    <property type="entry name" value="Aspartate Aminotransferase, domain 1"/>
    <property type="match status" value="1"/>
</dbReference>
<proteinExistence type="predicted"/>
<dbReference type="NCBIfam" id="NF006488">
    <property type="entry name" value="PRK08912.1"/>
    <property type="match status" value="1"/>
</dbReference>
<dbReference type="InterPro" id="IPR015421">
    <property type="entry name" value="PyrdxlP-dep_Trfase_major"/>
</dbReference>
<accession>A0ABW5BNH6</accession>
<evidence type="ECO:0000259" key="5">
    <source>
        <dbReference type="Pfam" id="PF00155"/>
    </source>
</evidence>
<dbReference type="Gene3D" id="3.40.640.10">
    <property type="entry name" value="Type I PLP-dependent aspartate aminotransferase-like (Major domain)"/>
    <property type="match status" value="1"/>
</dbReference>
<dbReference type="Pfam" id="PF00155">
    <property type="entry name" value="Aminotran_1_2"/>
    <property type="match status" value="1"/>
</dbReference>
<dbReference type="EMBL" id="JBHUII010000004">
    <property type="protein sequence ID" value="MFD2206429.1"/>
    <property type="molecule type" value="Genomic_DNA"/>
</dbReference>
<protein>
    <submittedName>
        <fullName evidence="6">Aminotransferase</fullName>
    </submittedName>
</protein>
<dbReference type="CDD" id="cd00609">
    <property type="entry name" value="AAT_like"/>
    <property type="match status" value="1"/>
</dbReference>
<sequence>MKDANSVLSSYSTTVFEVMSQLAMEHDAINLGQGFPDEDGPLELRKIAADALIEGPNQYPSMMGLPELRKAIADHDKRFYGISLDWKTEVMVTSGATEALSNCLFGLIEPGDEVVVLEPFYDCYLPLIKRAGGIPVVVRMSAPDWKLPVEELDEALTQDTKLIIINSPMNPTGKAFHWDELEALAELCLRYDIYAVCDEVYEHQIYDGREHYPLITLPGMRDRTVRIGSAGKSFALTGWKVGYICAAPELLAPISKAHQFTTFTTPPNLQKAVAAGLAKDQSYFNNLTADLQKKRDYLASGLAEIGFDVLKSDGTFFITADFSKLYKGGDEKFCHYITTEAKVAAVPVSVFYDVEGPNNLVRFCFSKRIEVLEEALKRLKKAFS</sequence>
<reference evidence="7" key="1">
    <citation type="journal article" date="2019" name="Int. J. Syst. Evol. Microbiol.">
        <title>The Global Catalogue of Microorganisms (GCM) 10K type strain sequencing project: providing services to taxonomists for standard genome sequencing and annotation.</title>
        <authorList>
            <consortium name="The Broad Institute Genomics Platform"/>
            <consortium name="The Broad Institute Genome Sequencing Center for Infectious Disease"/>
            <person name="Wu L."/>
            <person name="Ma J."/>
        </authorList>
    </citation>
    <scope>NUCLEOTIDE SEQUENCE [LARGE SCALE GENOMIC DNA]</scope>
    <source>
        <strain evidence="7">CGMCC 4.7192</strain>
    </source>
</reference>
<evidence type="ECO:0000313" key="7">
    <source>
        <dbReference type="Proteomes" id="UP001597294"/>
    </source>
</evidence>
<gene>
    <name evidence="6" type="ORF">ACFSKO_12425</name>
</gene>
<dbReference type="PANTHER" id="PTHR43807">
    <property type="entry name" value="FI04487P"/>
    <property type="match status" value="1"/>
</dbReference>
<dbReference type="Proteomes" id="UP001597294">
    <property type="component" value="Unassembled WGS sequence"/>
</dbReference>
<dbReference type="InterPro" id="IPR051326">
    <property type="entry name" value="Kynurenine-oxoglutarate_AT"/>
</dbReference>
<comment type="cofactor">
    <cofactor evidence="1">
        <name>pyridoxal 5'-phosphate</name>
        <dbReference type="ChEBI" id="CHEBI:597326"/>
    </cofactor>
</comment>
<dbReference type="RefSeq" id="WP_380251995.1">
    <property type="nucleotide sequence ID" value="NZ_JBHUII010000004.1"/>
</dbReference>